<keyword evidence="6" id="KW-1185">Reference proteome</keyword>
<comment type="similarity">
    <text evidence="2 3">Belongs to the calcineurin regulatory subunit family.</text>
</comment>
<dbReference type="AlphaFoldDB" id="A0A0D9XX47"/>
<evidence type="ECO:0000313" key="6">
    <source>
        <dbReference type="Proteomes" id="UP000032180"/>
    </source>
</evidence>
<dbReference type="STRING" id="77586.A0A0D9XX47"/>
<evidence type="ECO:0000259" key="4">
    <source>
        <dbReference type="PROSITE" id="PS50222"/>
    </source>
</evidence>
<dbReference type="InterPro" id="IPR011992">
    <property type="entry name" value="EF-hand-dom_pair"/>
</dbReference>
<keyword evidence="3" id="KW-0106">Calcium</keyword>
<evidence type="ECO:0000256" key="1">
    <source>
        <dbReference type="ARBA" id="ARBA00022737"/>
    </source>
</evidence>
<evidence type="ECO:0000256" key="3">
    <source>
        <dbReference type="RuleBase" id="RU369080"/>
    </source>
</evidence>
<comment type="subunit">
    <text evidence="3">Homodimer. Interacts with CIPK.</text>
</comment>
<reference evidence="5" key="3">
    <citation type="submission" date="2015-04" db="UniProtKB">
        <authorList>
            <consortium name="EnsemblPlants"/>
        </authorList>
    </citation>
    <scope>IDENTIFICATION</scope>
</reference>
<dbReference type="PANTHER" id="PTHR23056">
    <property type="entry name" value="CALCINEURIN B"/>
    <property type="match status" value="1"/>
</dbReference>
<protein>
    <recommendedName>
        <fullName evidence="3">Calcineurin B-like protein</fullName>
    </recommendedName>
</protein>
<dbReference type="GO" id="GO:0005509">
    <property type="term" value="F:calcium ion binding"/>
    <property type="evidence" value="ECO:0007669"/>
    <property type="project" value="UniProtKB-UniRule"/>
</dbReference>
<evidence type="ECO:0000313" key="5">
    <source>
        <dbReference type="EnsemblPlants" id="LPERR12G03520.1"/>
    </source>
</evidence>
<dbReference type="Gene3D" id="1.10.238.10">
    <property type="entry name" value="EF-hand"/>
    <property type="match status" value="2"/>
</dbReference>
<dbReference type="PANTHER" id="PTHR23056:SF134">
    <property type="entry name" value="CALCINEURIN B-LIKE PROTEIN 6"/>
    <property type="match status" value="1"/>
</dbReference>
<name>A0A0D9XX47_9ORYZ</name>
<dbReference type="SUPFAM" id="SSF47473">
    <property type="entry name" value="EF-hand"/>
    <property type="match status" value="1"/>
</dbReference>
<evidence type="ECO:0000256" key="2">
    <source>
        <dbReference type="ARBA" id="ARBA00023774"/>
    </source>
</evidence>
<dbReference type="GO" id="GO:0016020">
    <property type="term" value="C:membrane"/>
    <property type="evidence" value="ECO:0007669"/>
    <property type="project" value="UniProtKB-SubCell"/>
</dbReference>
<comment type="function">
    <text evidence="3">Acts as a calcium sensor. CBL proteins interact with CIPK serine-threonine protein kinases. Binding of a CBL protein to the regulatory NAF domain of a CIPK protein lead to the activation of the kinase in a calcium-dependent manner.</text>
</comment>
<dbReference type="GO" id="GO:0019722">
    <property type="term" value="P:calcium-mediated signaling"/>
    <property type="evidence" value="ECO:0007669"/>
    <property type="project" value="UniProtKB-UniRule"/>
</dbReference>
<organism evidence="5 6">
    <name type="scientific">Leersia perrieri</name>
    <dbReference type="NCBI Taxonomy" id="77586"/>
    <lineage>
        <taxon>Eukaryota</taxon>
        <taxon>Viridiplantae</taxon>
        <taxon>Streptophyta</taxon>
        <taxon>Embryophyta</taxon>
        <taxon>Tracheophyta</taxon>
        <taxon>Spermatophyta</taxon>
        <taxon>Magnoliopsida</taxon>
        <taxon>Liliopsida</taxon>
        <taxon>Poales</taxon>
        <taxon>Poaceae</taxon>
        <taxon>BOP clade</taxon>
        <taxon>Oryzoideae</taxon>
        <taxon>Oryzeae</taxon>
        <taxon>Oryzinae</taxon>
        <taxon>Leersia</taxon>
    </lineage>
</organism>
<dbReference type="eggNOG" id="KOG0034">
    <property type="taxonomic scope" value="Eukaryota"/>
</dbReference>
<reference evidence="5 6" key="1">
    <citation type="submission" date="2012-08" db="EMBL/GenBank/DDBJ databases">
        <title>Oryza genome evolution.</title>
        <authorList>
            <person name="Wing R.A."/>
        </authorList>
    </citation>
    <scope>NUCLEOTIDE SEQUENCE</scope>
</reference>
<feature type="domain" description="EF-hand" evidence="4">
    <location>
        <begin position="89"/>
        <end position="124"/>
    </location>
</feature>
<dbReference type="InterPro" id="IPR002048">
    <property type="entry name" value="EF_hand_dom"/>
</dbReference>
<proteinExistence type="inferred from homology"/>
<keyword evidence="1 3" id="KW-0677">Repeat</keyword>
<dbReference type="Proteomes" id="UP000032180">
    <property type="component" value="Chromosome 12"/>
</dbReference>
<dbReference type="InterPro" id="IPR045198">
    <property type="entry name" value="CNBL1-10"/>
</dbReference>
<keyword evidence="3" id="KW-0472">Membrane</keyword>
<reference evidence="6" key="2">
    <citation type="submission" date="2013-12" db="EMBL/GenBank/DDBJ databases">
        <authorList>
            <person name="Yu Y."/>
            <person name="Lee S."/>
            <person name="de Baynast K."/>
            <person name="Wissotski M."/>
            <person name="Liu L."/>
            <person name="Talag J."/>
            <person name="Goicoechea J."/>
            <person name="Angelova A."/>
            <person name="Jetty R."/>
            <person name="Kudrna D."/>
            <person name="Golser W."/>
            <person name="Rivera L."/>
            <person name="Zhang J."/>
            <person name="Wing R."/>
        </authorList>
    </citation>
    <scope>NUCLEOTIDE SEQUENCE</scope>
</reference>
<dbReference type="Pfam" id="PF13202">
    <property type="entry name" value="EF-hand_5"/>
    <property type="match status" value="1"/>
</dbReference>
<comment type="subcellular location">
    <subcellularLocation>
        <location evidence="3">Membrane</location>
    </subcellularLocation>
</comment>
<accession>A0A0D9XX47</accession>
<dbReference type="Gramene" id="LPERR12G03520.1">
    <property type="protein sequence ID" value="LPERR12G03520.1"/>
    <property type="gene ID" value="LPERR12G03520"/>
</dbReference>
<dbReference type="HOGENOM" id="CLU_061288_21_1_1"/>
<dbReference type="EnsemblPlants" id="LPERR12G03520.1">
    <property type="protein sequence ID" value="LPERR12G03520.1"/>
    <property type="gene ID" value="LPERR12G03520"/>
</dbReference>
<sequence>MVDSSEGLRRLATLLFKCCNLDTPNRPNGLQDPERLARETVFNVNEIEALYELFKKISSAVVDDGLINKVKQMVVATLAESGMNLSDEIIEGIIDKTFEEADTKHDGKIDKEEWRNLVLRHPSLLKNMTLPYLRNGRG</sequence>
<dbReference type="PROSITE" id="PS50222">
    <property type="entry name" value="EF_HAND_2"/>
    <property type="match status" value="1"/>
</dbReference>
<dbReference type="GO" id="GO:0019900">
    <property type="term" value="F:kinase binding"/>
    <property type="evidence" value="ECO:0007669"/>
    <property type="project" value="UniProtKB-UniRule"/>
</dbReference>
<keyword evidence="3" id="KW-0479">Metal-binding</keyword>